<keyword evidence="3" id="KW-0732">Signal</keyword>
<name>A0A2H1W3S8_SPOFR</name>
<sequence length="168" mass="18724">MVSDDAAYDGAHLPISNLFTRALKTPRLYPSGNTDSGEEFHSLAVRTRKLLVAKNSDEVDTALKYIKALSKKDPRNQVLSMEGLILALENSNRGSHIYVFTDASAKDHQKARIVKELCQEKQSQIYFMITGSNTKHYQDGSMATYNDIAETCSGLVYVVNKLEASKNF</sequence>
<evidence type="ECO:0000256" key="1">
    <source>
        <dbReference type="ARBA" id="ARBA00004613"/>
    </source>
</evidence>
<feature type="domain" description="Hemicentin-1-like von Willebrand factor A" evidence="4">
    <location>
        <begin position="50"/>
        <end position="161"/>
    </location>
</feature>
<organism evidence="5">
    <name type="scientific">Spodoptera frugiperda</name>
    <name type="common">Fall armyworm</name>
    <dbReference type="NCBI Taxonomy" id="7108"/>
    <lineage>
        <taxon>Eukaryota</taxon>
        <taxon>Metazoa</taxon>
        <taxon>Ecdysozoa</taxon>
        <taxon>Arthropoda</taxon>
        <taxon>Hexapoda</taxon>
        <taxon>Insecta</taxon>
        <taxon>Pterygota</taxon>
        <taxon>Neoptera</taxon>
        <taxon>Endopterygota</taxon>
        <taxon>Lepidoptera</taxon>
        <taxon>Glossata</taxon>
        <taxon>Ditrysia</taxon>
        <taxon>Noctuoidea</taxon>
        <taxon>Noctuidae</taxon>
        <taxon>Amphipyrinae</taxon>
        <taxon>Spodoptera</taxon>
    </lineage>
</organism>
<dbReference type="PANTHER" id="PTHR14905:SF7">
    <property type="entry name" value="VON WILLEBRAND FACTOR A DOMAIN-CONTAINING PROTEIN 7"/>
    <property type="match status" value="1"/>
</dbReference>
<accession>A0A2H1W3S8</accession>
<evidence type="ECO:0000259" key="4">
    <source>
        <dbReference type="Pfam" id="PF25106"/>
    </source>
</evidence>
<dbReference type="EMBL" id="ODYU01006145">
    <property type="protein sequence ID" value="SOQ47745.1"/>
    <property type="molecule type" value="Genomic_DNA"/>
</dbReference>
<dbReference type="AlphaFoldDB" id="A0A2H1W3S8"/>
<dbReference type="Pfam" id="PF25106">
    <property type="entry name" value="VWA_4"/>
    <property type="match status" value="1"/>
</dbReference>
<reference evidence="5" key="1">
    <citation type="submission" date="2016-07" db="EMBL/GenBank/DDBJ databases">
        <authorList>
            <person name="Bretaudeau A."/>
        </authorList>
    </citation>
    <scope>NUCLEOTIDE SEQUENCE</scope>
    <source>
        <strain evidence="5">Rice</strain>
        <tissue evidence="5">Whole body</tissue>
    </source>
</reference>
<comment type="subcellular location">
    <subcellularLocation>
        <location evidence="1">Secreted</location>
    </subcellularLocation>
</comment>
<evidence type="ECO:0000256" key="3">
    <source>
        <dbReference type="ARBA" id="ARBA00022729"/>
    </source>
</evidence>
<dbReference type="InterPro" id="IPR052577">
    <property type="entry name" value="VWA7"/>
</dbReference>
<keyword evidence="2" id="KW-0964">Secreted</keyword>
<evidence type="ECO:0000256" key="2">
    <source>
        <dbReference type="ARBA" id="ARBA00022525"/>
    </source>
</evidence>
<dbReference type="InterPro" id="IPR056861">
    <property type="entry name" value="HMCN1-like_VWA"/>
</dbReference>
<evidence type="ECO:0000313" key="5">
    <source>
        <dbReference type="EMBL" id="SOQ47745.1"/>
    </source>
</evidence>
<proteinExistence type="predicted"/>
<protein>
    <submittedName>
        <fullName evidence="5">SFRICE_019676</fullName>
    </submittedName>
</protein>
<dbReference type="PANTHER" id="PTHR14905">
    <property type="entry name" value="NG37"/>
    <property type="match status" value="1"/>
</dbReference>
<gene>
    <name evidence="5" type="ORF">SFRICE_019676</name>
</gene>